<evidence type="ECO:0000313" key="3">
    <source>
        <dbReference type="EMBL" id="SFE74584.1"/>
    </source>
</evidence>
<gene>
    <name evidence="3" type="ORF">SAMN05216251_10542</name>
</gene>
<feature type="region of interest" description="Disordered" evidence="1">
    <location>
        <begin position="148"/>
        <end position="232"/>
    </location>
</feature>
<evidence type="ECO:0008006" key="5">
    <source>
        <dbReference type="Google" id="ProtNLM"/>
    </source>
</evidence>
<reference evidence="4" key="1">
    <citation type="submission" date="2016-10" db="EMBL/GenBank/DDBJ databases">
        <authorList>
            <person name="Varghese N."/>
            <person name="Submissions S."/>
        </authorList>
    </citation>
    <scope>NUCLEOTIDE SEQUENCE [LARGE SCALE GENOMIC DNA]</scope>
    <source>
        <strain evidence="4">CGMCC 4.3510</strain>
    </source>
</reference>
<feature type="signal peptide" evidence="2">
    <location>
        <begin position="1"/>
        <end position="38"/>
    </location>
</feature>
<organism evidence="3 4">
    <name type="scientific">Actinacidiphila alni</name>
    <dbReference type="NCBI Taxonomy" id="380248"/>
    <lineage>
        <taxon>Bacteria</taxon>
        <taxon>Bacillati</taxon>
        <taxon>Actinomycetota</taxon>
        <taxon>Actinomycetes</taxon>
        <taxon>Kitasatosporales</taxon>
        <taxon>Streptomycetaceae</taxon>
        <taxon>Actinacidiphila</taxon>
    </lineage>
</organism>
<feature type="region of interest" description="Disordered" evidence="1">
    <location>
        <begin position="276"/>
        <end position="306"/>
    </location>
</feature>
<keyword evidence="2" id="KW-0732">Signal</keyword>
<evidence type="ECO:0000313" key="4">
    <source>
        <dbReference type="Proteomes" id="UP000199323"/>
    </source>
</evidence>
<sequence>MRSTRRVPARHGRPLAVGPAATALAVTVAALGALTACTADGTSADSVTDQKAAQLAGGDSSSTVSPAPPGKYRTLPSPCTAVDADLLKQLVPAVPDIAGSEALTYDTNRRVGCSWRGTTTAGASDTLRIDLERVVSYDPAISDEAQAQQDFTQKAADASIPALPTSSDTPTTPTPPTTTPPTGGTGSGGSTTRGTNGASTDSGTGDPNGTGTGTGTDAGSGNGGSSPDLLPRRLTDVGNAAFINDVVAPHSKQPRRDVTLVFRTANVLVTVTYAESAPSGSLPPSSADLQKGAQEVADQIERKVKG</sequence>
<accession>A0A1I2D254</accession>
<evidence type="ECO:0000256" key="2">
    <source>
        <dbReference type="SAM" id="SignalP"/>
    </source>
</evidence>
<feature type="compositionally biased region" description="Gly residues" evidence="1">
    <location>
        <begin position="206"/>
        <end position="224"/>
    </location>
</feature>
<dbReference type="STRING" id="380248.SAMN05216251_10542"/>
<feature type="chain" id="PRO_5039200581" description="DUF3558 domain-containing protein" evidence="2">
    <location>
        <begin position="39"/>
        <end position="306"/>
    </location>
</feature>
<dbReference type="EMBL" id="FONG01000005">
    <property type="protein sequence ID" value="SFE74584.1"/>
    <property type="molecule type" value="Genomic_DNA"/>
</dbReference>
<name>A0A1I2D254_9ACTN</name>
<feature type="compositionally biased region" description="Low complexity" evidence="1">
    <location>
        <begin position="276"/>
        <end position="287"/>
    </location>
</feature>
<feature type="compositionally biased region" description="Low complexity" evidence="1">
    <location>
        <begin position="192"/>
        <end position="205"/>
    </location>
</feature>
<proteinExistence type="predicted"/>
<evidence type="ECO:0000256" key="1">
    <source>
        <dbReference type="SAM" id="MobiDB-lite"/>
    </source>
</evidence>
<dbReference type="AlphaFoldDB" id="A0A1I2D254"/>
<keyword evidence="4" id="KW-1185">Reference proteome</keyword>
<dbReference type="RefSeq" id="WP_093713083.1">
    <property type="nucleotide sequence ID" value="NZ_FONG01000005.1"/>
</dbReference>
<dbReference type="Proteomes" id="UP000199323">
    <property type="component" value="Unassembled WGS sequence"/>
</dbReference>
<protein>
    <recommendedName>
        <fullName evidence="5">DUF3558 domain-containing protein</fullName>
    </recommendedName>
</protein>